<comment type="caution">
    <text evidence="1">The sequence shown here is derived from an EMBL/GenBank/DDBJ whole genome shotgun (WGS) entry which is preliminary data.</text>
</comment>
<dbReference type="Proteomes" id="UP001497744">
    <property type="component" value="Unassembled WGS sequence"/>
</dbReference>
<dbReference type="EMBL" id="BPLF01000002">
    <property type="protein sequence ID" value="GIX62944.1"/>
    <property type="molecule type" value="Genomic_DNA"/>
</dbReference>
<dbReference type="GeneID" id="94194425"/>
<keyword evidence="2" id="KW-1185">Reference proteome</keyword>
<sequence length="278" mass="30154">MGAGRGHSLIGRVADLARAIPFDVENDEVAEVELVEDCGVLPELVARYLQRPQRERVDEADGRSDVETEQERRYAAVHRGNLGRQENLEGVRWEPQALTKSELLRAGLALEVQVKPVATGQNVRDVLVGVVLDDDLLEHEDVALVLGLLANLHHGLPGVRRVHALAVVALARADGEVDDERLLDHEVVVDLLLNADLDLELLAVRLRPGEGGVDDLHGVEPLDLLEANGEQLLALEVAVEPASVLAHGRRGHTIGRGRTSCTCRTAGWYSAWPPPAPG</sequence>
<accession>A0AAV4LSZ8</accession>
<proteinExistence type="predicted"/>
<evidence type="ECO:0000313" key="1">
    <source>
        <dbReference type="EMBL" id="GIX62944.1"/>
    </source>
</evidence>
<dbReference type="RefSeq" id="XP_067715013.1">
    <property type="nucleotide sequence ID" value="XM_067858912.1"/>
</dbReference>
<protein>
    <submittedName>
        <fullName evidence="1">Uncharacterized protein</fullName>
    </submittedName>
</protein>
<name>A0AAV4LSZ8_BABCB</name>
<reference evidence="1 2" key="1">
    <citation type="submission" date="2021-06" db="EMBL/GenBank/DDBJ databases">
        <title>Genome sequence of Babesia caballi.</title>
        <authorList>
            <person name="Yamagishi J."/>
            <person name="Kidaka T."/>
            <person name="Ochi A."/>
        </authorList>
    </citation>
    <scope>NUCLEOTIDE SEQUENCE [LARGE SCALE GENOMIC DNA]</scope>
    <source>
        <strain evidence="1">USDA-D6B2</strain>
    </source>
</reference>
<evidence type="ECO:0000313" key="2">
    <source>
        <dbReference type="Proteomes" id="UP001497744"/>
    </source>
</evidence>
<dbReference type="AlphaFoldDB" id="A0AAV4LSZ8"/>
<organism evidence="1 2">
    <name type="scientific">Babesia caballi</name>
    <dbReference type="NCBI Taxonomy" id="5871"/>
    <lineage>
        <taxon>Eukaryota</taxon>
        <taxon>Sar</taxon>
        <taxon>Alveolata</taxon>
        <taxon>Apicomplexa</taxon>
        <taxon>Aconoidasida</taxon>
        <taxon>Piroplasmida</taxon>
        <taxon>Babesiidae</taxon>
        <taxon>Babesia</taxon>
    </lineage>
</organism>
<gene>
    <name evidence="1" type="ORF">BcabD6B2_23790</name>
</gene>